<dbReference type="PANTHER" id="PTHR40940">
    <property type="entry name" value="PROTEIN BATD-RELATED"/>
    <property type="match status" value="1"/>
</dbReference>
<evidence type="ECO:0000256" key="1">
    <source>
        <dbReference type="SAM" id="MobiDB-lite"/>
    </source>
</evidence>
<protein>
    <recommendedName>
        <fullName evidence="5">Protein BatD</fullName>
    </recommendedName>
</protein>
<dbReference type="EMBL" id="PDUD01000034">
    <property type="protein sequence ID" value="PHN03117.1"/>
    <property type="molecule type" value="Genomic_DNA"/>
</dbReference>
<reference evidence="3 4" key="1">
    <citation type="submission" date="2017-10" db="EMBL/GenBank/DDBJ databases">
        <title>The draft genome sequence of Lewinella nigricans NBRC 102662.</title>
        <authorList>
            <person name="Wang K."/>
        </authorList>
    </citation>
    <scope>NUCLEOTIDE SEQUENCE [LARGE SCALE GENOMIC DNA]</scope>
    <source>
        <strain evidence="3 4">NBRC 102662</strain>
    </source>
</reference>
<dbReference type="RefSeq" id="WP_099153557.1">
    <property type="nucleotide sequence ID" value="NZ_PDUD01000034.1"/>
</dbReference>
<evidence type="ECO:0000313" key="3">
    <source>
        <dbReference type="EMBL" id="PHN03117.1"/>
    </source>
</evidence>
<sequence>MKRTLLGLLFLIGITAGLAAQEGARFTVEVSTDSILFGNYFKVTFSLENARGGEFSAPDFSEFRVVSGPNQASSMSIVNGQVTQSISYAYYLEPKDLGNFYILPASVAVGDKVMETQPIEVMVVPNPENIRQSPDNNSGFNMQQFGFEGMDSWGDGMPDLNQINEMFRNMMPNGGDMDGFQFFQDSMPSFNLDEFFRMMPELRMQIPEELQEGEQPKEGKRKKKRKIYKV</sequence>
<dbReference type="Proteomes" id="UP000223913">
    <property type="component" value="Unassembled WGS sequence"/>
</dbReference>
<evidence type="ECO:0008006" key="5">
    <source>
        <dbReference type="Google" id="ProtNLM"/>
    </source>
</evidence>
<name>A0A2D0N3U8_FLAN2</name>
<dbReference type="PANTHER" id="PTHR40940:SF2">
    <property type="entry name" value="BATD"/>
    <property type="match status" value="1"/>
</dbReference>
<comment type="caution">
    <text evidence="3">The sequence shown here is derived from an EMBL/GenBank/DDBJ whole genome shotgun (WGS) entry which is preliminary data.</text>
</comment>
<evidence type="ECO:0000256" key="2">
    <source>
        <dbReference type="SAM" id="SignalP"/>
    </source>
</evidence>
<evidence type="ECO:0000313" key="4">
    <source>
        <dbReference type="Proteomes" id="UP000223913"/>
    </source>
</evidence>
<accession>A0A2D0N3U8</accession>
<gene>
    <name evidence="3" type="ORF">CRP01_28985</name>
</gene>
<feature type="signal peptide" evidence="2">
    <location>
        <begin position="1"/>
        <end position="19"/>
    </location>
</feature>
<organism evidence="3 4">
    <name type="scientific">Flavilitoribacter nigricans (strain ATCC 23147 / DSM 23189 / NBRC 102662 / NCIMB 1420 / SS-2)</name>
    <name type="common">Lewinella nigricans</name>
    <dbReference type="NCBI Taxonomy" id="1122177"/>
    <lineage>
        <taxon>Bacteria</taxon>
        <taxon>Pseudomonadati</taxon>
        <taxon>Bacteroidota</taxon>
        <taxon>Saprospiria</taxon>
        <taxon>Saprospirales</taxon>
        <taxon>Lewinellaceae</taxon>
        <taxon>Flavilitoribacter</taxon>
    </lineage>
</organism>
<dbReference type="Pfam" id="PF13584">
    <property type="entry name" value="BatD"/>
    <property type="match status" value="1"/>
</dbReference>
<keyword evidence="2" id="KW-0732">Signal</keyword>
<feature type="region of interest" description="Disordered" evidence="1">
    <location>
        <begin position="207"/>
        <end position="230"/>
    </location>
</feature>
<proteinExistence type="predicted"/>
<dbReference type="OrthoDB" id="2079210at2"/>
<feature type="compositionally biased region" description="Basic residues" evidence="1">
    <location>
        <begin position="219"/>
        <end position="230"/>
    </location>
</feature>
<dbReference type="AlphaFoldDB" id="A0A2D0N3U8"/>
<keyword evidence="4" id="KW-1185">Reference proteome</keyword>
<dbReference type="InterPro" id="IPR025738">
    <property type="entry name" value="BatD"/>
</dbReference>
<feature type="chain" id="PRO_5013175099" description="Protein BatD" evidence="2">
    <location>
        <begin position="20"/>
        <end position="230"/>
    </location>
</feature>